<evidence type="ECO:0000313" key="4">
    <source>
        <dbReference type="Proteomes" id="UP000034680"/>
    </source>
</evidence>
<feature type="domain" description="DNA repair protein Rev1 C-terminal" evidence="2">
    <location>
        <begin position="96"/>
        <end position="184"/>
    </location>
</feature>
<dbReference type="Pfam" id="PF14377">
    <property type="entry name" value="UBM"/>
    <property type="match status" value="1"/>
</dbReference>
<organism evidence="3 4">
    <name type="scientific">Diaporthe ampelina</name>
    <dbReference type="NCBI Taxonomy" id="1214573"/>
    <lineage>
        <taxon>Eukaryota</taxon>
        <taxon>Fungi</taxon>
        <taxon>Dikarya</taxon>
        <taxon>Ascomycota</taxon>
        <taxon>Pezizomycotina</taxon>
        <taxon>Sordariomycetes</taxon>
        <taxon>Sordariomycetidae</taxon>
        <taxon>Diaporthales</taxon>
        <taxon>Diaporthaceae</taxon>
        <taxon>Diaporthe</taxon>
    </lineage>
</organism>
<reference evidence="3 4" key="2">
    <citation type="submission" date="2015-05" db="EMBL/GenBank/DDBJ databases">
        <authorList>
            <person name="Morales-Cruz A."/>
            <person name="Amrine K.C."/>
            <person name="Cantu D."/>
        </authorList>
    </citation>
    <scope>NUCLEOTIDE SEQUENCE [LARGE SCALE GENOMIC DNA]</scope>
    <source>
        <strain evidence="3">DA912</strain>
    </source>
</reference>
<keyword evidence="4" id="KW-1185">Reference proteome</keyword>
<gene>
    <name evidence="3" type="ORF">UCDDA912_g05272</name>
</gene>
<name>A0A0G2I450_9PEZI</name>
<proteinExistence type="predicted"/>
<dbReference type="Gene3D" id="6.10.250.1630">
    <property type="match status" value="1"/>
</dbReference>
<protein>
    <submittedName>
        <fullName evidence="3">Putative impb mucb samb family protein</fullName>
    </submittedName>
</protein>
<dbReference type="Gene3D" id="1.20.58.1280">
    <property type="entry name" value="DNA repair protein Rev1, C-terminal domain"/>
    <property type="match status" value="1"/>
</dbReference>
<dbReference type="InterPro" id="IPR038401">
    <property type="entry name" value="Rev1_C_sf"/>
</dbReference>
<dbReference type="InterPro" id="IPR031991">
    <property type="entry name" value="Rev1_C"/>
</dbReference>
<accession>A0A0G2I450</accession>
<keyword evidence="1" id="KW-0808">Transferase</keyword>
<dbReference type="GO" id="GO:0016740">
    <property type="term" value="F:transferase activity"/>
    <property type="evidence" value="ECO:0007669"/>
    <property type="project" value="UniProtKB-KW"/>
</dbReference>
<evidence type="ECO:0000313" key="3">
    <source>
        <dbReference type="EMBL" id="KKY34720.1"/>
    </source>
</evidence>
<dbReference type="InterPro" id="IPR025527">
    <property type="entry name" value="HUWE1/Rev1_UBM"/>
</dbReference>
<comment type="caution">
    <text evidence="3">The sequence shown here is derived from an EMBL/GenBank/DDBJ whole genome shotgun (WGS) entry which is preliminary data.</text>
</comment>
<reference evidence="3 4" key="1">
    <citation type="submission" date="2015-05" db="EMBL/GenBank/DDBJ databases">
        <title>Distinctive expansion of gene families associated with plant cell wall degradation and secondary metabolism in the genomes of grapevine trunk pathogens.</title>
        <authorList>
            <person name="Lawrence D.P."/>
            <person name="Travadon R."/>
            <person name="Rolshausen P.E."/>
            <person name="Baumgartner K."/>
        </authorList>
    </citation>
    <scope>NUCLEOTIDE SEQUENCE [LARGE SCALE GENOMIC DNA]</scope>
    <source>
        <strain evidence="3">DA912</strain>
    </source>
</reference>
<dbReference type="AlphaFoldDB" id="A0A0G2I450"/>
<dbReference type="Pfam" id="PF16727">
    <property type="entry name" value="REV1_C"/>
    <property type="match status" value="1"/>
</dbReference>
<dbReference type="STRING" id="1214573.A0A0G2I450"/>
<evidence type="ECO:0000256" key="1">
    <source>
        <dbReference type="ARBA" id="ARBA00022679"/>
    </source>
</evidence>
<dbReference type="OrthoDB" id="427711at2759"/>
<dbReference type="Proteomes" id="UP000034680">
    <property type="component" value="Unassembled WGS sequence"/>
</dbReference>
<evidence type="ECO:0000259" key="2">
    <source>
        <dbReference type="Pfam" id="PF16727"/>
    </source>
</evidence>
<dbReference type="EMBL" id="LCUC01000189">
    <property type="protein sequence ID" value="KKY34720.1"/>
    <property type="molecule type" value="Genomic_DNA"/>
</dbReference>
<sequence>MGNRRSALENAADEIEELDQAFLAELPEEVRKEVIADHRQRKLAHKSGLGLNLKGRARRNAADRTREMTSGQAKITFPKPPAKVAFTATSLTSVQEVKDMLSAWHRETEDEGPHRDDVEVFERYLARIVTEERDMEKAKKLIRWLDWLVDDGEDSRGRKGWMEAFTGVKDAVHRALKERGLGPMVL</sequence>